<proteinExistence type="predicted"/>
<accession>A0A127PKC2</accession>
<dbReference type="RefSeq" id="WP_150118861.1">
    <property type="nucleotide sequence ID" value="NZ_CP013232.1"/>
</dbReference>
<reference evidence="1 2" key="1">
    <citation type="submission" date="2015-11" db="EMBL/GenBank/DDBJ databases">
        <title>Exploring the genomic traits of fungus-feeding bacterial genus Collimonas.</title>
        <authorList>
            <person name="Song C."/>
            <person name="Schmidt R."/>
            <person name="de Jager V."/>
            <person name="Krzyzanowska D."/>
            <person name="Jongedijk E."/>
            <person name="Cankar K."/>
            <person name="Beekwilder J."/>
            <person name="van Veen A."/>
            <person name="de Boer W."/>
            <person name="van Veen J.A."/>
            <person name="Garbeva P."/>
        </authorList>
    </citation>
    <scope>NUCLEOTIDE SEQUENCE [LARGE SCALE GENOMIC DNA]</scope>
    <source>
        <strain evidence="1 2">Ter6</strain>
    </source>
</reference>
<name>A0A127PKC2_9BURK</name>
<gene>
    <name evidence="1" type="ORF">CFter6_5294</name>
</gene>
<dbReference type="AlphaFoldDB" id="A0A127PKC2"/>
<dbReference type="PROSITE" id="PS51257">
    <property type="entry name" value="PROKAR_LIPOPROTEIN"/>
    <property type="match status" value="1"/>
</dbReference>
<organism evidence="1">
    <name type="scientific">Collimonas fungivorans</name>
    <dbReference type="NCBI Taxonomy" id="158899"/>
    <lineage>
        <taxon>Bacteria</taxon>
        <taxon>Pseudomonadati</taxon>
        <taxon>Pseudomonadota</taxon>
        <taxon>Betaproteobacteria</taxon>
        <taxon>Burkholderiales</taxon>
        <taxon>Oxalobacteraceae</taxon>
        <taxon>Collimonas</taxon>
    </lineage>
</organism>
<dbReference type="EMBL" id="CP013232">
    <property type="protein sequence ID" value="AMO97861.1"/>
    <property type="molecule type" value="Genomic_DNA"/>
</dbReference>
<keyword evidence="1" id="KW-0449">Lipoprotein</keyword>
<sequence length="65" mass="6544">MKTIGALVILFSVFACSKEETPKPVVVAPDAGASASATTIESKDIQAARKEALEALGAAGKASKP</sequence>
<dbReference type="PATRIC" id="fig|158899.10.peg.5214"/>
<evidence type="ECO:0000313" key="1">
    <source>
        <dbReference type="EMBL" id="AMO97861.1"/>
    </source>
</evidence>
<evidence type="ECO:0000313" key="2">
    <source>
        <dbReference type="Proteomes" id="UP000072421"/>
    </source>
</evidence>
<protein>
    <submittedName>
        <fullName evidence="1">Putative lipoprotein</fullName>
    </submittedName>
</protein>
<dbReference type="Proteomes" id="UP000072421">
    <property type="component" value="Chromosome"/>
</dbReference>